<reference evidence="2 3" key="1">
    <citation type="submission" date="2023-07" db="EMBL/GenBank/DDBJ databases">
        <title>Sorghum-associated microbial communities from plants grown in Nebraska, USA.</title>
        <authorList>
            <person name="Schachtman D."/>
        </authorList>
    </citation>
    <scope>NUCLEOTIDE SEQUENCE [LARGE SCALE GENOMIC DNA]</scope>
    <source>
        <strain evidence="2 3">DS1307</strain>
    </source>
</reference>
<name>A0ABT9PPN3_9HYPH</name>
<dbReference type="Gene3D" id="1.20.1250.20">
    <property type="entry name" value="MFS general substrate transporter like domains"/>
    <property type="match status" value="1"/>
</dbReference>
<dbReference type="InterPro" id="IPR036259">
    <property type="entry name" value="MFS_trans_sf"/>
</dbReference>
<dbReference type="Proteomes" id="UP001241472">
    <property type="component" value="Unassembled WGS sequence"/>
</dbReference>
<feature type="transmembrane region" description="Helical" evidence="1">
    <location>
        <begin position="151"/>
        <end position="173"/>
    </location>
</feature>
<gene>
    <name evidence="2" type="ORF">J2T09_000907</name>
</gene>
<comment type="caution">
    <text evidence="2">The sequence shown here is derived from an EMBL/GenBank/DDBJ whole genome shotgun (WGS) entry which is preliminary data.</text>
</comment>
<keyword evidence="1" id="KW-0812">Transmembrane</keyword>
<accession>A0ABT9PPN3</accession>
<evidence type="ECO:0000313" key="3">
    <source>
        <dbReference type="Proteomes" id="UP001241472"/>
    </source>
</evidence>
<dbReference type="RefSeq" id="WP_306831524.1">
    <property type="nucleotide sequence ID" value="NZ_JAUSRF010000002.1"/>
</dbReference>
<protein>
    <submittedName>
        <fullName evidence="2">MFS family permease</fullName>
    </submittedName>
</protein>
<feature type="transmembrane region" description="Helical" evidence="1">
    <location>
        <begin position="179"/>
        <end position="202"/>
    </location>
</feature>
<feature type="transmembrane region" description="Helical" evidence="1">
    <location>
        <begin position="116"/>
        <end position="139"/>
    </location>
</feature>
<feature type="transmembrane region" description="Helical" evidence="1">
    <location>
        <begin position="302"/>
        <end position="321"/>
    </location>
</feature>
<keyword evidence="1" id="KW-0472">Membrane</keyword>
<feature type="transmembrane region" description="Helical" evidence="1">
    <location>
        <begin position="223"/>
        <end position="246"/>
    </location>
</feature>
<organism evidence="2 3">
    <name type="scientific">Neorhizobium huautlense</name>
    <dbReference type="NCBI Taxonomy" id="67774"/>
    <lineage>
        <taxon>Bacteria</taxon>
        <taxon>Pseudomonadati</taxon>
        <taxon>Pseudomonadota</taxon>
        <taxon>Alphaproteobacteria</taxon>
        <taxon>Hyphomicrobiales</taxon>
        <taxon>Rhizobiaceae</taxon>
        <taxon>Rhizobium/Agrobacterium group</taxon>
        <taxon>Neorhizobium</taxon>
    </lineage>
</organism>
<feature type="transmembrane region" description="Helical" evidence="1">
    <location>
        <begin position="24"/>
        <end position="49"/>
    </location>
</feature>
<proteinExistence type="predicted"/>
<keyword evidence="1" id="KW-1133">Transmembrane helix</keyword>
<sequence>MTTTSHTSAQPQWTLADFLCTYRYWALFLAWLLVAFGTQSFSIIMPAIASTAGISYTHVGLYYLGFGAGWFSAAILAFVVAGRSGKAALIWPMTICAIVLAAFMLMPSLWGAPLFLPLLGMCMGTVAALFPLATAVFLLGGRPGKIDFAGALVLLSAALLASFIGPIFSSILLEILGAISVIAVMLACVIIAMALILPAKNIAFDDAPRPRHQPLAPRKRSPLLVAVILMVGAILWLALVVGSGIFGLNMFMSNEPSAAALLFSLALLVTSFAVVIYLLYWVYRIHGELAGAQASQRLVTPLPAMFIALLVPLGLPVLIMTLGELLNDRATDKGQKRPLSIGWLAFWTFCVPPIAIAMIQNAANRSYEGGQAV</sequence>
<feature type="transmembrane region" description="Helical" evidence="1">
    <location>
        <begin position="258"/>
        <end position="282"/>
    </location>
</feature>
<evidence type="ECO:0000256" key="1">
    <source>
        <dbReference type="SAM" id="Phobius"/>
    </source>
</evidence>
<feature type="transmembrane region" description="Helical" evidence="1">
    <location>
        <begin position="88"/>
        <end position="110"/>
    </location>
</feature>
<dbReference type="EMBL" id="JAUSRF010000002">
    <property type="protein sequence ID" value="MDP9836165.1"/>
    <property type="molecule type" value="Genomic_DNA"/>
</dbReference>
<keyword evidence="3" id="KW-1185">Reference proteome</keyword>
<dbReference type="SUPFAM" id="SSF103473">
    <property type="entry name" value="MFS general substrate transporter"/>
    <property type="match status" value="1"/>
</dbReference>
<evidence type="ECO:0000313" key="2">
    <source>
        <dbReference type="EMBL" id="MDP9836165.1"/>
    </source>
</evidence>
<feature type="transmembrane region" description="Helical" evidence="1">
    <location>
        <begin position="61"/>
        <end position="81"/>
    </location>
</feature>
<feature type="transmembrane region" description="Helical" evidence="1">
    <location>
        <begin position="341"/>
        <end position="359"/>
    </location>
</feature>